<dbReference type="AlphaFoldDB" id="A0AAV1JJ26"/>
<accession>A0AAV1JJ26</accession>
<name>A0AAV1JJ26_9NEOP</name>
<gene>
    <name evidence="1" type="ORF">LNINA_LOCUS7800</name>
</gene>
<proteinExistence type="predicted"/>
<organism evidence="1 2">
    <name type="scientific">Leptosia nina</name>
    <dbReference type="NCBI Taxonomy" id="320188"/>
    <lineage>
        <taxon>Eukaryota</taxon>
        <taxon>Metazoa</taxon>
        <taxon>Ecdysozoa</taxon>
        <taxon>Arthropoda</taxon>
        <taxon>Hexapoda</taxon>
        <taxon>Insecta</taxon>
        <taxon>Pterygota</taxon>
        <taxon>Neoptera</taxon>
        <taxon>Endopterygota</taxon>
        <taxon>Lepidoptera</taxon>
        <taxon>Glossata</taxon>
        <taxon>Ditrysia</taxon>
        <taxon>Papilionoidea</taxon>
        <taxon>Pieridae</taxon>
        <taxon>Pierinae</taxon>
        <taxon>Leptosia</taxon>
    </lineage>
</organism>
<evidence type="ECO:0000313" key="1">
    <source>
        <dbReference type="EMBL" id="CAK1548410.1"/>
    </source>
</evidence>
<dbReference type="EMBL" id="CAVLEF010000010">
    <property type="protein sequence ID" value="CAK1548410.1"/>
    <property type="molecule type" value="Genomic_DNA"/>
</dbReference>
<dbReference type="Proteomes" id="UP001497472">
    <property type="component" value="Unassembled WGS sequence"/>
</dbReference>
<keyword evidence="2" id="KW-1185">Reference proteome</keyword>
<sequence>MALMYRERESIDFNKSIFYRAPCAEYIRRHSDDDDVFFCKRYSSRGASRRSLRGVATVSRRIRVVPSPPSDTKAL</sequence>
<reference evidence="1 2" key="1">
    <citation type="submission" date="2023-11" db="EMBL/GenBank/DDBJ databases">
        <authorList>
            <person name="Okamura Y."/>
        </authorList>
    </citation>
    <scope>NUCLEOTIDE SEQUENCE [LARGE SCALE GENOMIC DNA]</scope>
</reference>
<evidence type="ECO:0000313" key="2">
    <source>
        <dbReference type="Proteomes" id="UP001497472"/>
    </source>
</evidence>
<protein>
    <submittedName>
        <fullName evidence="1">Uncharacterized protein</fullName>
    </submittedName>
</protein>
<comment type="caution">
    <text evidence="1">The sequence shown here is derived from an EMBL/GenBank/DDBJ whole genome shotgun (WGS) entry which is preliminary data.</text>
</comment>